<dbReference type="InterPro" id="IPR000697">
    <property type="entry name" value="WH1/EVH1_dom"/>
</dbReference>
<evidence type="ECO:0000259" key="8">
    <source>
        <dbReference type="PROSITE" id="PS50229"/>
    </source>
</evidence>
<feature type="domain" description="WH1" evidence="8">
    <location>
        <begin position="17"/>
        <end position="129"/>
    </location>
</feature>
<dbReference type="STRING" id="1276538.A0A1X7RTZ4"/>
<dbReference type="GO" id="GO:0045010">
    <property type="term" value="P:actin nucleation"/>
    <property type="evidence" value="ECO:0007669"/>
    <property type="project" value="UniProtKB-ARBA"/>
</dbReference>
<feature type="compositionally biased region" description="Low complexity" evidence="6">
    <location>
        <begin position="305"/>
        <end position="315"/>
    </location>
</feature>
<feature type="compositionally biased region" description="Low complexity" evidence="6">
    <location>
        <begin position="198"/>
        <end position="208"/>
    </location>
</feature>
<dbReference type="Pfam" id="PF07690">
    <property type="entry name" value="MFS_1"/>
    <property type="match status" value="1"/>
</dbReference>
<feature type="region of interest" description="Disordered" evidence="6">
    <location>
        <begin position="258"/>
        <end position="524"/>
    </location>
</feature>
<feature type="compositionally biased region" description="Low complexity" evidence="6">
    <location>
        <begin position="179"/>
        <end position="191"/>
    </location>
</feature>
<dbReference type="Pfam" id="PF00568">
    <property type="entry name" value="WH1"/>
    <property type="match status" value="1"/>
</dbReference>
<feature type="transmembrane region" description="Helical" evidence="7">
    <location>
        <begin position="1148"/>
        <end position="1169"/>
    </location>
</feature>
<dbReference type="InterPro" id="IPR036259">
    <property type="entry name" value="MFS_trans_sf"/>
</dbReference>
<keyword evidence="3 7" id="KW-0812">Transmembrane</keyword>
<keyword evidence="12" id="KW-1185">Reference proteome</keyword>
<dbReference type="PANTHER" id="PTHR23502:SF149">
    <property type="entry name" value="TRANSPORTER, PUTATIVE-RELATED"/>
    <property type="match status" value="1"/>
</dbReference>
<dbReference type="GO" id="GO:0005886">
    <property type="term" value="C:plasma membrane"/>
    <property type="evidence" value="ECO:0007669"/>
    <property type="project" value="TreeGrafter"/>
</dbReference>
<evidence type="ECO:0000256" key="3">
    <source>
        <dbReference type="ARBA" id="ARBA00022692"/>
    </source>
</evidence>
<feature type="region of interest" description="Disordered" evidence="6">
    <location>
        <begin position="118"/>
        <end position="217"/>
    </location>
</feature>
<feature type="transmembrane region" description="Helical" evidence="7">
    <location>
        <begin position="1175"/>
        <end position="1201"/>
    </location>
</feature>
<comment type="subcellular location">
    <subcellularLocation>
        <location evidence="1">Membrane</location>
        <topology evidence="1">Multi-pass membrane protein</topology>
    </subcellularLocation>
</comment>
<feature type="compositionally biased region" description="Low complexity" evidence="6">
    <location>
        <begin position="141"/>
        <end position="157"/>
    </location>
</feature>
<dbReference type="CDD" id="cd01205">
    <property type="entry name" value="EVH1_WASP-like"/>
    <property type="match status" value="1"/>
</dbReference>
<dbReference type="Proteomes" id="UP000215127">
    <property type="component" value="Chromosome 5"/>
</dbReference>
<feature type="transmembrane region" description="Helical" evidence="7">
    <location>
        <begin position="1067"/>
        <end position="1085"/>
    </location>
</feature>
<feature type="transmembrane region" description="Helical" evidence="7">
    <location>
        <begin position="950"/>
        <end position="969"/>
    </location>
</feature>
<evidence type="ECO:0000256" key="2">
    <source>
        <dbReference type="ARBA" id="ARBA00022553"/>
    </source>
</evidence>
<proteinExistence type="predicted"/>
<evidence type="ECO:0000259" key="9">
    <source>
        <dbReference type="PROSITE" id="PS50850"/>
    </source>
</evidence>
<feature type="compositionally biased region" description="Pro residues" evidence="6">
    <location>
        <begin position="367"/>
        <end position="398"/>
    </location>
</feature>
<dbReference type="FunFam" id="2.30.29.30:FF:000281">
    <property type="entry name" value="Actin associated protein"/>
    <property type="match status" value="1"/>
</dbReference>
<feature type="transmembrane region" description="Helical" evidence="7">
    <location>
        <begin position="1238"/>
        <end position="1265"/>
    </location>
</feature>
<dbReference type="Gene3D" id="1.20.1250.20">
    <property type="entry name" value="MFS general substrate transporter like domains"/>
    <property type="match status" value="1"/>
</dbReference>
<protein>
    <recommendedName>
        <fullName evidence="13">Major facilitator superfamily (MFS) profile domain-containing protein</fullName>
    </recommendedName>
</protein>
<feature type="transmembrane region" description="Helical" evidence="7">
    <location>
        <begin position="919"/>
        <end position="938"/>
    </location>
</feature>
<dbReference type="PANTHER" id="PTHR23502">
    <property type="entry name" value="MAJOR FACILITATOR SUPERFAMILY"/>
    <property type="match status" value="1"/>
</dbReference>
<dbReference type="InterPro" id="IPR020846">
    <property type="entry name" value="MFS_dom"/>
</dbReference>
<dbReference type="InterPro" id="IPR033927">
    <property type="entry name" value="WASPfam_EVH1"/>
</dbReference>
<dbReference type="InterPro" id="IPR011993">
    <property type="entry name" value="PH-like_dom_sf"/>
</dbReference>
<feature type="compositionally biased region" description="Pro residues" evidence="6">
    <location>
        <begin position="434"/>
        <end position="510"/>
    </location>
</feature>
<gene>
    <name evidence="11" type="ORF">ZT3D7_G5590</name>
</gene>
<dbReference type="PROSITE" id="PS50850">
    <property type="entry name" value="MFS"/>
    <property type="match status" value="1"/>
</dbReference>
<feature type="transmembrane region" description="Helical" evidence="7">
    <location>
        <begin position="1105"/>
        <end position="1127"/>
    </location>
</feature>
<evidence type="ECO:0000313" key="12">
    <source>
        <dbReference type="Proteomes" id="UP000215127"/>
    </source>
</evidence>
<dbReference type="SUPFAM" id="SSF50729">
    <property type="entry name" value="PH domain-like"/>
    <property type="match status" value="1"/>
</dbReference>
<name>A0A1X7RTZ4_ZYMT9</name>
<dbReference type="SMART" id="SM00461">
    <property type="entry name" value="WH1"/>
    <property type="match status" value="1"/>
</dbReference>
<feature type="compositionally biased region" description="Pro residues" evidence="6">
    <location>
        <begin position="316"/>
        <end position="342"/>
    </location>
</feature>
<keyword evidence="5 7" id="KW-0472">Membrane</keyword>
<dbReference type="PROSITE" id="PS51082">
    <property type="entry name" value="WH2"/>
    <property type="match status" value="1"/>
</dbReference>
<keyword evidence="4 7" id="KW-1133">Transmembrane helix</keyword>
<evidence type="ECO:0000313" key="11">
    <source>
        <dbReference type="EMBL" id="SMQ50437.1"/>
    </source>
</evidence>
<dbReference type="InterPro" id="IPR003124">
    <property type="entry name" value="WH2_dom"/>
</dbReference>
<evidence type="ECO:0000256" key="1">
    <source>
        <dbReference type="ARBA" id="ARBA00004141"/>
    </source>
</evidence>
<dbReference type="GO" id="GO:0003779">
    <property type="term" value="F:actin binding"/>
    <property type="evidence" value="ECO:0007669"/>
    <property type="project" value="InterPro"/>
</dbReference>
<dbReference type="Gene3D" id="2.30.29.30">
    <property type="entry name" value="Pleckstrin-homology domain (PH domain)/Phosphotyrosine-binding domain (PTB)"/>
    <property type="match status" value="1"/>
</dbReference>
<feature type="transmembrane region" description="Helical" evidence="7">
    <location>
        <begin position="831"/>
        <end position="849"/>
    </location>
</feature>
<evidence type="ECO:0000256" key="4">
    <source>
        <dbReference type="ARBA" id="ARBA00022989"/>
    </source>
</evidence>
<evidence type="ECO:0000259" key="10">
    <source>
        <dbReference type="PROSITE" id="PS51082"/>
    </source>
</evidence>
<accession>A0A1X7RTZ4</accession>
<feature type="transmembrane region" description="Helical" evidence="7">
    <location>
        <begin position="1208"/>
        <end position="1226"/>
    </location>
</feature>
<dbReference type="GO" id="GO:0022857">
    <property type="term" value="F:transmembrane transporter activity"/>
    <property type="evidence" value="ECO:0007669"/>
    <property type="project" value="InterPro"/>
</dbReference>
<keyword evidence="2" id="KW-0597">Phosphoprotein</keyword>
<dbReference type="InterPro" id="IPR011701">
    <property type="entry name" value="MFS"/>
</dbReference>
<dbReference type="GO" id="GO:0071933">
    <property type="term" value="F:Arp2/3 complex binding"/>
    <property type="evidence" value="ECO:0007669"/>
    <property type="project" value="UniProtKB-ARBA"/>
</dbReference>
<feature type="compositionally biased region" description="Pro residues" evidence="6">
    <location>
        <begin position="409"/>
        <end position="427"/>
    </location>
</feature>
<evidence type="ECO:0000256" key="6">
    <source>
        <dbReference type="SAM" id="MobiDB-lite"/>
    </source>
</evidence>
<reference evidence="11 12" key="1">
    <citation type="submission" date="2016-06" db="EMBL/GenBank/DDBJ databases">
        <authorList>
            <person name="Kjaerup R.B."/>
            <person name="Dalgaard T.S."/>
            <person name="Juul-Madsen H.R."/>
        </authorList>
    </citation>
    <scope>NUCLEOTIDE SEQUENCE [LARGE SCALE GENOMIC DNA]</scope>
</reference>
<dbReference type="SUPFAM" id="SSF103473">
    <property type="entry name" value="MFS general substrate transporter"/>
    <property type="match status" value="1"/>
</dbReference>
<feature type="domain" description="Major facilitator superfamily (MFS) profile" evidence="9">
    <location>
        <begin position="795"/>
        <end position="1270"/>
    </location>
</feature>
<evidence type="ECO:0000256" key="5">
    <source>
        <dbReference type="ARBA" id="ARBA00023136"/>
    </source>
</evidence>
<dbReference type="GO" id="GO:0030479">
    <property type="term" value="C:actin cortical patch"/>
    <property type="evidence" value="ECO:0007669"/>
    <property type="project" value="UniProtKB-ARBA"/>
</dbReference>
<evidence type="ECO:0008006" key="13">
    <source>
        <dbReference type="Google" id="ProtNLM"/>
    </source>
</evidence>
<feature type="domain" description="WH2" evidence="10">
    <location>
        <begin position="537"/>
        <end position="554"/>
    </location>
</feature>
<dbReference type="EMBL" id="LT853696">
    <property type="protein sequence ID" value="SMQ50437.1"/>
    <property type="molecule type" value="Genomic_DNA"/>
</dbReference>
<feature type="compositionally biased region" description="Low complexity" evidence="6">
    <location>
        <begin position="349"/>
        <end position="362"/>
    </location>
</feature>
<feature type="compositionally biased region" description="Basic and acidic residues" evidence="6">
    <location>
        <begin position="118"/>
        <end position="129"/>
    </location>
</feature>
<sequence length="1282" mass="138952">MPSILTEDDKQTVKRTVPKASNKIHAVAVAKLYVAHPDRSRWTYTGLQGAAVLANDLVGNTFWIKLVDVSPANRGVIWDQEIYDTFSYNQDRVFFHTFELEECLAGLSFADEKEAKQFRKKMDEREKNAHKNTKNRPFASGPAQTTGYGQQPQQTRQVASSGKSHGIFGGLFSRDRGNSQSQQPAQSIIPPRGVDVHASSSPAAPSPAGRNRAESDIDLNDPAVQAVLADLLQMGITEDQIHEHSAFIKSYLEQNKATAQAQAEKNDRAARAPPPPPPQAANLSPQTTGGSKGNRGPPPAPPPSRRTAGGAAPGGNRPPSPSPSPPREPSPQRPRFRVPPPIADAGKLANDAPAPPARNRAASQSTPGPPPPPRPPKTPLDNDSPPPPPGRFAVPPPFEGKRVTSSQAAPPPPPRGAAAVPPPPPPRDTAAPAGLPPPPPPRAPQMPADSGPPPPPPLPPPTTRAVPPAPNGPPAPPPLPPMSNVAPPPPPPMPPTAAGGPPPPPPPMPPRSAAAPPTDMGVDEDSAAALPKLDVPGRGGLLADIQKGARLKKLPRRRLEVRVAAMRLLVVDWLMLWRVRWRRGRVRSAIVMMRRVMMSGRLAVDSWKSRTRISNRIELINEKRQSRVLHHWQRLTASSQHRYVSTTLPGECTPFQILCRGQVLPSQSSPPRRTALKMTRSLSTRRSALLHSTAEEQHMQAAVARALRLGIAWNSFSAQMHEISIRMPAPPATSQDEARAAAQQATGIDFFPGTELMKDINNLHLKRTGTETLVPQPSSDPADPMNWSRTWKWLTMSSMVLSTFNWVFSPLALGPQVPYYMESFNSTLPEVINFTGVSILVLGFTNLIWIPFARGFGRRPMAILTTAITTVSCIWRARATSYKSFLGAAILCGVGASPGETLGPVLIADVMFLHERGWWMGMFQWAFMGGLMIGPIIAGVTADLYGWQSFWWIATAISVFTNIWIIFFLPETKWDRRTLDASTANAGRLESPSHNAGTEKMPTSNSEQSVVDAAHVEHSSHAPVEEVRASLHGRPNRRQFMPIVGWRAHESILNAIILPFKLIRFPIVLWGAVQFNCACSCYLMISLTQSQALSAAPFDFTAAQVGYTNLAMFAGASIALLTAGPLGDWLSRRATLRNEGVREPEMRLPALVPFAVCFLVGCVIVSVGFQNGWKWEVVVVVGFGLVGVQVAAISGIAINYVVDCYQPAAGEFLVGATVIKNVWGYGMSKFINNWIVEIGYVGPLMTITAMNAALLVFGALPLYFFGKRVRGWSAKSSVHRAG</sequence>
<evidence type="ECO:0000256" key="7">
    <source>
        <dbReference type="SAM" id="Phobius"/>
    </source>
</evidence>
<organism evidence="11 12">
    <name type="scientific">Zymoseptoria tritici (strain ST99CH_3D7)</name>
    <dbReference type="NCBI Taxonomy" id="1276538"/>
    <lineage>
        <taxon>Eukaryota</taxon>
        <taxon>Fungi</taxon>
        <taxon>Dikarya</taxon>
        <taxon>Ascomycota</taxon>
        <taxon>Pezizomycotina</taxon>
        <taxon>Dothideomycetes</taxon>
        <taxon>Dothideomycetidae</taxon>
        <taxon>Mycosphaerellales</taxon>
        <taxon>Mycosphaerellaceae</taxon>
        <taxon>Zymoseptoria</taxon>
    </lineage>
</organism>
<dbReference type="PROSITE" id="PS50229">
    <property type="entry name" value="WH1"/>
    <property type="match status" value="1"/>
</dbReference>